<name>K1U3G2_9ZZZZ</name>
<evidence type="ECO:0000313" key="1">
    <source>
        <dbReference type="EMBL" id="EKC66026.1"/>
    </source>
</evidence>
<gene>
    <name evidence="1" type="ORF">OBE_06162</name>
</gene>
<dbReference type="EMBL" id="AJWZ01004226">
    <property type="protein sequence ID" value="EKC66026.1"/>
    <property type="molecule type" value="Genomic_DNA"/>
</dbReference>
<reference evidence="1" key="1">
    <citation type="journal article" date="2013" name="Environ. Microbiol.">
        <title>Microbiota from the distal guts of lean and obese adolescents exhibit partial functional redundancy besides clear differences in community structure.</title>
        <authorList>
            <person name="Ferrer M."/>
            <person name="Ruiz A."/>
            <person name="Lanza F."/>
            <person name="Haange S.B."/>
            <person name="Oberbach A."/>
            <person name="Till H."/>
            <person name="Bargiela R."/>
            <person name="Campoy C."/>
            <person name="Segura M.T."/>
            <person name="Richter M."/>
            <person name="von Bergen M."/>
            <person name="Seifert J."/>
            <person name="Suarez A."/>
        </authorList>
    </citation>
    <scope>NUCLEOTIDE SEQUENCE</scope>
</reference>
<organism evidence="1">
    <name type="scientific">human gut metagenome</name>
    <dbReference type="NCBI Taxonomy" id="408170"/>
    <lineage>
        <taxon>unclassified sequences</taxon>
        <taxon>metagenomes</taxon>
        <taxon>organismal metagenomes</taxon>
    </lineage>
</organism>
<feature type="non-terminal residue" evidence="1">
    <location>
        <position position="1"/>
    </location>
</feature>
<comment type="caution">
    <text evidence="1">The sequence shown here is derived from an EMBL/GenBank/DDBJ whole genome shotgun (WGS) entry which is preliminary data.</text>
</comment>
<dbReference type="AlphaFoldDB" id="K1U3G2"/>
<accession>K1U3G2</accession>
<proteinExistence type="predicted"/>
<feature type="non-terminal residue" evidence="1">
    <location>
        <position position="178"/>
    </location>
</feature>
<sequence length="178" mass="20679">GRAASERALTDAWYAFLKEYRRQVETAADPAECYRTLVAEREQEMLRQIANDAYTREEAKREKLLMEKLKAAQQEVTKDSAQRCFEAAKVGFDRQREVLVQTEEAAGAALEHAFDFMEQAFENGEEMVVFVTELTITSESARFLSEHTCERYLTYNKHSIPWTLLFADIPHFIRKQNI</sequence>
<protein>
    <submittedName>
        <fullName evidence="1">ATPase family associated with various cellular activities (AAA)</fullName>
    </submittedName>
</protein>